<protein>
    <submittedName>
        <fullName evidence="2">Uncharacterized protein</fullName>
    </submittedName>
</protein>
<feature type="transmembrane region" description="Helical" evidence="1">
    <location>
        <begin position="339"/>
        <end position="360"/>
    </location>
</feature>
<name>A0AA38WUJ2_9EURO</name>
<keyword evidence="3" id="KW-1185">Reference proteome</keyword>
<reference evidence="2" key="1">
    <citation type="submission" date="2022-10" db="EMBL/GenBank/DDBJ databases">
        <title>Culturing micro-colonial fungi from biological soil crusts in the Mojave desert and describing Neophaeococcomyces mojavensis, and introducing the new genera and species Taxawa tesnikishii.</title>
        <authorList>
            <person name="Kurbessoian T."/>
            <person name="Stajich J.E."/>
        </authorList>
    </citation>
    <scope>NUCLEOTIDE SEQUENCE</scope>
    <source>
        <strain evidence="2">TK_41</strain>
    </source>
</reference>
<proteinExistence type="predicted"/>
<evidence type="ECO:0000256" key="1">
    <source>
        <dbReference type="SAM" id="Phobius"/>
    </source>
</evidence>
<organism evidence="2 3">
    <name type="scientific">Cladophialophora chaetospira</name>
    <dbReference type="NCBI Taxonomy" id="386627"/>
    <lineage>
        <taxon>Eukaryota</taxon>
        <taxon>Fungi</taxon>
        <taxon>Dikarya</taxon>
        <taxon>Ascomycota</taxon>
        <taxon>Pezizomycotina</taxon>
        <taxon>Eurotiomycetes</taxon>
        <taxon>Chaetothyriomycetidae</taxon>
        <taxon>Chaetothyriales</taxon>
        <taxon>Herpotrichiellaceae</taxon>
        <taxon>Cladophialophora</taxon>
    </lineage>
</organism>
<feature type="transmembrane region" description="Helical" evidence="1">
    <location>
        <begin position="38"/>
        <end position="59"/>
    </location>
</feature>
<keyword evidence="1" id="KW-0812">Transmembrane</keyword>
<evidence type="ECO:0000313" key="2">
    <source>
        <dbReference type="EMBL" id="KAJ9602140.1"/>
    </source>
</evidence>
<accession>A0AA38WUJ2</accession>
<feature type="transmembrane region" description="Helical" evidence="1">
    <location>
        <begin position="401"/>
        <end position="420"/>
    </location>
</feature>
<feature type="transmembrane region" description="Helical" evidence="1">
    <location>
        <begin position="260"/>
        <end position="282"/>
    </location>
</feature>
<feature type="transmembrane region" description="Helical" evidence="1">
    <location>
        <begin position="179"/>
        <end position="199"/>
    </location>
</feature>
<sequence>MKHLSNTTYAPIELQSTAYDNSNIQPLYNRAHGTRKTCLVGLVFSAFIGIGFVVFGTFAQGFRKVFHLNSIALELIPLAINVVVLGITESLGYIHATSLRWALFYEGNLDFNTNLRLLTFSRRNFANGWLANLLFFISLALCYGASPMILVRNTYGFYLNGGGQNWDDYSHQVSISKTAPIALGTAILVQCALALWCLWTSKIPTWSSHPLTTLAAATHNGGLVHRNGRAMMFAHMRAMPATPTEPLARQKSPYAVAPRILHVLLAVTVVFCALVVWTGIIIKVGRQNPPGSWSFIPTSAVDPGTNWGDFTPDMTQTVFLLFFSAHNLDGPNSVPDRNILGILLFCVVVQSFLTVGLHCAELQVILLRDEAIWRTLSSPMGSKPGNTYNSITQPLQSLPNVMLLLFKPFVHWFFGSALQVDYAKGVLMRVPHIAYLMILWFFFLGFVVLISFSRPKGTLPATYGHLQTMADIADEVGGVMFFGDKGRADAAAISEGSKVDYQHSARSGGLEVRHAGTSSEPLPPVQMGALYI</sequence>
<dbReference type="AlphaFoldDB" id="A0AA38WUJ2"/>
<keyword evidence="1" id="KW-1133">Transmembrane helix</keyword>
<feature type="transmembrane region" description="Helical" evidence="1">
    <location>
        <begin position="432"/>
        <end position="452"/>
    </location>
</feature>
<feature type="transmembrane region" description="Helical" evidence="1">
    <location>
        <begin position="129"/>
        <end position="150"/>
    </location>
</feature>
<gene>
    <name evidence="2" type="ORF">H2200_013260</name>
</gene>
<feature type="transmembrane region" description="Helical" evidence="1">
    <location>
        <begin position="71"/>
        <end position="94"/>
    </location>
</feature>
<evidence type="ECO:0000313" key="3">
    <source>
        <dbReference type="Proteomes" id="UP001172673"/>
    </source>
</evidence>
<comment type="caution">
    <text evidence="2">The sequence shown here is derived from an EMBL/GenBank/DDBJ whole genome shotgun (WGS) entry which is preliminary data.</text>
</comment>
<dbReference type="EMBL" id="JAPDRK010000028">
    <property type="protein sequence ID" value="KAJ9602140.1"/>
    <property type="molecule type" value="Genomic_DNA"/>
</dbReference>
<dbReference type="Proteomes" id="UP001172673">
    <property type="component" value="Unassembled WGS sequence"/>
</dbReference>
<keyword evidence="1" id="KW-0472">Membrane</keyword>